<evidence type="ECO:0000313" key="9">
    <source>
        <dbReference type="Proteomes" id="UP000199729"/>
    </source>
</evidence>
<protein>
    <submittedName>
        <fullName evidence="8">RNA polymerase sigma factor</fullName>
    </submittedName>
</protein>
<dbReference type="SUPFAM" id="SSF88659">
    <property type="entry name" value="Sigma3 and sigma4 domains of RNA polymerase sigma factors"/>
    <property type="match status" value="1"/>
</dbReference>
<dbReference type="InterPro" id="IPR007627">
    <property type="entry name" value="RNA_pol_sigma70_r2"/>
</dbReference>
<dbReference type="GO" id="GO:0003677">
    <property type="term" value="F:DNA binding"/>
    <property type="evidence" value="ECO:0007669"/>
    <property type="project" value="UniProtKB-KW"/>
</dbReference>
<dbReference type="InterPro" id="IPR039425">
    <property type="entry name" value="RNA_pol_sigma-70-like"/>
</dbReference>
<evidence type="ECO:0000313" key="8">
    <source>
        <dbReference type="EMBL" id="ASM77783.1"/>
    </source>
</evidence>
<dbReference type="PANTHER" id="PTHR43133">
    <property type="entry name" value="RNA POLYMERASE ECF-TYPE SIGMA FACTO"/>
    <property type="match status" value="1"/>
</dbReference>
<evidence type="ECO:0000256" key="5">
    <source>
        <dbReference type="ARBA" id="ARBA00023163"/>
    </source>
</evidence>
<accession>A0A221KG27</accession>
<dbReference type="Proteomes" id="UP000199729">
    <property type="component" value="Chromosome"/>
</dbReference>
<keyword evidence="2" id="KW-0805">Transcription regulation</keyword>
<dbReference type="GO" id="GO:0016987">
    <property type="term" value="F:sigma factor activity"/>
    <property type="evidence" value="ECO:0007669"/>
    <property type="project" value="UniProtKB-KW"/>
</dbReference>
<dbReference type="InterPro" id="IPR013324">
    <property type="entry name" value="RNA_pol_sigma_r3/r4-like"/>
</dbReference>
<comment type="similarity">
    <text evidence="1">Belongs to the sigma-70 factor family. ECF subfamily.</text>
</comment>
<dbReference type="OrthoDB" id="9782108at2"/>
<dbReference type="Gene3D" id="1.10.10.10">
    <property type="entry name" value="Winged helix-like DNA-binding domain superfamily/Winged helix DNA-binding domain"/>
    <property type="match status" value="1"/>
</dbReference>
<evidence type="ECO:0000256" key="4">
    <source>
        <dbReference type="ARBA" id="ARBA00023125"/>
    </source>
</evidence>
<keyword evidence="5" id="KW-0804">Transcription</keyword>
<feature type="domain" description="RNA polymerase sigma-70 region 2" evidence="6">
    <location>
        <begin position="8"/>
        <end position="74"/>
    </location>
</feature>
<dbReference type="EMBL" id="CP022423">
    <property type="protein sequence ID" value="ASM77783.1"/>
    <property type="molecule type" value="Genomic_DNA"/>
</dbReference>
<dbReference type="NCBIfam" id="TIGR02943">
    <property type="entry name" value="Sig70_famx1"/>
    <property type="match status" value="1"/>
</dbReference>
<dbReference type="InterPro" id="IPR036388">
    <property type="entry name" value="WH-like_DNA-bd_sf"/>
</dbReference>
<organism evidence="8 9">
    <name type="scientific">Vitreoscilla filiformis</name>
    <dbReference type="NCBI Taxonomy" id="63"/>
    <lineage>
        <taxon>Bacteria</taxon>
        <taxon>Pseudomonadati</taxon>
        <taxon>Pseudomonadota</taxon>
        <taxon>Betaproteobacteria</taxon>
        <taxon>Neisseriales</taxon>
        <taxon>Neisseriaceae</taxon>
        <taxon>Vitreoscilla</taxon>
    </lineage>
</organism>
<keyword evidence="4" id="KW-0238">DNA-binding</keyword>
<evidence type="ECO:0000256" key="2">
    <source>
        <dbReference type="ARBA" id="ARBA00023015"/>
    </source>
</evidence>
<dbReference type="InterPro" id="IPR013325">
    <property type="entry name" value="RNA_pol_sigma_r2"/>
</dbReference>
<keyword evidence="3" id="KW-0731">Sigma factor</keyword>
<evidence type="ECO:0000259" key="7">
    <source>
        <dbReference type="Pfam" id="PF08281"/>
    </source>
</evidence>
<dbReference type="Gene3D" id="1.10.1740.10">
    <property type="match status" value="1"/>
</dbReference>
<dbReference type="GO" id="GO:0006352">
    <property type="term" value="P:DNA-templated transcription initiation"/>
    <property type="evidence" value="ECO:0007669"/>
    <property type="project" value="InterPro"/>
</dbReference>
<dbReference type="Pfam" id="PF08281">
    <property type="entry name" value="Sigma70_r4_2"/>
    <property type="match status" value="1"/>
</dbReference>
<dbReference type="InterPro" id="IPR014289">
    <property type="entry name" value="RNA_pol_sigma-24-rel"/>
</dbReference>
<dbReference type="Pfam" id="PF04542">
    <property type="entry name" value="Sigma70_r2"/>
    <property type="match status" value="1"/>
</dbReference>
<dbReference type="SUPFAM" id="SSF88946">
    <property type="entry name" value="Sigma2 domain of RNA polymerase sigma factors"/>
    <property type="match status" value="1"/>
</dbReference>
<dbReference type="InterPro" id="IPR014284">
    <property type="entry name" value="RNA_pol_sigma-70_dom"/>
</dbReference>
<dbReference type="InterPro" id="IPR013249">
    <property type="entry name" value="RNA_pol_sigma70_r4_t2"/>
</dbReference>
<dbReference type="KEGG" id="vff:VITFI_CDS2005"/>
<dbReference type="NCBIfam" id="TIGR02937">
    <property type="entry name" value="sigma70-ECF"/>
    <property type="match status" value="1"/>
</dbReference>
<dbReference type="AlphaFoldDB" id="A0A221KG27"/>
<feature type="domain" description="RNA polymerase sigma factor 70 region 4 type 2" evidence="7">
    <location>
        <begin position="121"/>
        <end position="172"/>
    </location>
</feature>
<dbReference type="NCBIfam" id="NF009173">
    <property type="entry name" value="PRK12520.1"/>
    <property type="match status" value="1"/>
</dbReference>
<gene>
    <name evidence="8" type="ORF">VITFI_CDS2005</name>
</gene>
<keyword evidence="9" id="KW-1185">Reference proteome</keyword>
<name>A0A221KG27_VITFI</name>
<proteinExistence type="inferred from homology"/>
<dbReference type="PANTHER" id="PTHR43133:SF8">
    <property type="entry name" value="RNA POLYMERASE SIGMA FACTOR HI_1459-RELATED"/>
    <property type="match status" value="1"/>
</dbReference>
<reference evidence="8 9" key="1">
    <citation type="submission" date="2017-07" db="EMBL/GenBank/DDBJ databases">
        <title>Complete Genome Sequence of the cosmetic ferment Vitreoscilla filiformis (ATCC15551).</title>
        <authorList>
            <person name="Contreras S."/>
            <person name="Sagory-Zalkind P."/>
            <person name="Blanquart H."/>
            <person name="Iltis A."/>
            <person name="Morand S.C."/>
        </authorList>
    </citation>
    <scope>NUCLEOTIDE SEQUENCE [LARGE SCALE GENOMIC DNA]</scope>
    <source>
        <strain evidence="8 9">ATCC 15551</strain>
    </source>
</reference>
<evidence type="ECO:0000256" key="1">
    <source>
        <dbReference type="ARBA" id="ARBA00010641"/>
    </source>
</evidence>
<sequence length="189" mass="21835">MDKFAQQVQALRPQLLRYARAQLRQPEWAEDAVSDTLLAALERPAAFAGASQLKTWLVGILKHKLIDQLRRHQREATTLDADDAHDVDDLLFDATGHWRETPAHWPDHPEALLRQRQFLAVLDACVERLPCAQGRAFMMREWLELDADEICKELAISPTNLWVLLHRARLRLRDCLQHNWFESPAHGTP</sequence>
<evidence type="ECO:0000256" key="3">
    <source>
        <dbReference type="ARBA" id="ARBA00023082"/>
    </source>
</evidence>
<evidence type="ECO:0000259" key="6">
    <source>
        <dbReference type="Pfam" id="PF04542"/>
    </source>
</evidence>
<dbReference type="RefSeq" id="WP_089416819.1">
    <property type="nucleotide sequence ID" value="NZ_CP022423.1"/>
</dbReference>